<keyword evidence="1" id="KW-0472">Membrane</keyword>
<dbReference type="EMBL" id="BAAAFD010000001">
    <property type="protein sequence ID" value="GAA0852560.1"/>
    <property type="molecule type" value="Genomic_DNA"/>
</dbReference>
<keyword evidence="1" id="KW-0812">Transmembrane</keyword>
<evidence type="ECO:0000256" key="1">
    <source>
        <dbReference type="SAM" id="Phobius"/>
    </source>
</evidence>
<dbReference type="Proteomes" id="UP001500359">
    <property type="component" value="Unassembled WGS sequence"/>
</dbReference>
<organism evidence="2 3">
    <name type="scientific">Aliiglaciecola litoralis</name>
    <dbReference type="NCBI Taxonomy" id="582857"/>
    <lineage>
        <taxon>Bacteria</taxon>
        <taxon>Pseudomonadati</taxon>
        <taxon>Pseudomonadota</taxon>
        <taxon>Gammaproteobacteria</taxon>
        <taxon>Alteromonadales</taxon>
        <taxon>Alteromonadaceae</taxon>
        <taxon>Aliiglaciecola</taxon>
    </lineage>
</organism>
<name>A0ABN1LCK3_9ALTE</name>
<feature type="transmembrane region" description="Helical" evidence="1">
    <location>
        <begin position="178"/>
        <end position="199"/>
    </location>
</feature>
<keyword evidence="1" id="KW-1133">Transmembrane helix</keyword>
<evidence type="ECO:0008006" key="4">
    <source>
        <dbReference type="Google" id="ProtNLM"/>
    </source>
</evidence>
<evidence type="ECO:0000313" key="3">
    <source>
        <dbReference type="Proteomes" id="UP001500359"/>
    </source>
</evidence>
<dbReference type="Pfam" id="PF06723">
    <property type="entry name" value="MreB_Mbl"/>
    <property type="match status" value="1"/>
</dbReference>
<comment type="caution">
    <text evidence="2">The sequence shown here is derived from an EMBL/GenBank/DDBJ whole genome shotgun (WGS) entry which is preliminary data.</text>
</comment>
<dbReference type="InterPro" id="IPR056546">
    <property type="entry name" value="MreB_MamK-like"/>
</dbReference>
<protein>
    <recommendedName>
        <fullName evidence="4">Rod shape-determining protein MreB</fullName>
    </recommendedName>
</protein>
<reference evidence="2 3" key="1">
    <citation type="journal article" date="2019" name="Int. J. Syst. Evol. Microbiol.">
        <title>The Global Catalogue of Microorganisms (GCM) 10K type strain sequencing project: providing services to taxonomists for standard genome sequencing and annotation.</title>
        <authorList>
            <consortium name="The Broad Institute Genomics Platform"/>
            <consortium name="The Broad Institute Genome Sequencing Center for Infectious Disease"/>
            <person name="Wu L."/>
            <person name="Ma J."/>
        </authorList>
    </citation>
    <scope>NUCLEOTIDE SEQUENCE [LARGE SCALE GENOMIC DNA]</scope>
    <source>
        <strain evidence="2 3">JCM 15896</strain>
    </source>
</reference>
<dbReference type="Gene3D" id="3.30.420.40">
    <property type="match status" value="1"/>
</dbReference>
<sequence length="201" mass="22898">MLSSIMSRFASVFYVQIWENRIKVTDITNNQCFDDSPMVVIQTSDKGKKTISGIGKNASQSLQRNEIAINPFSHPRVLFNDFYIAEKLLQHAFRKLSNIGFWRPKPKVILHPMEKIEGGLTMIEKRAFRELALGAGASDIKLYTGSPLNVSAIDFDKFNQYEDNEHRISQQGVANNTAVSSVGLFLFYLTLVIIALWYFRQ</sequence>
<evidence type="ECO:0000313" key="2">
    <source>
        <dbReference type="EMBL" id="GAA0852560.1"/>
    </source>
</evidence>
<keyword evidence="3" id="KW-1185">Reference proteome</keyword>
<proteinExistence type="predicted"/>
<gene>
    <name evidence="2" type="ORF">GCM10009114_02880</name>
</gene>
<accession>A0ABN1LCK3</accession>